<dbReference type="GO" id="GO:0015347">
    <property type="term" value="F:sodium-independent organic anion transmembrane transporter activity"/>
    <property type="evidence" value="ECO:0007669"/>
    <property type="project" value="TreeGrafter"/>
</dbReference>
<keyword evidence="4 8" id="KW-0812">Transmembrane</keyword>
<accession>A0A834XP49</accession>
<dbReference type="InterPro" id="IPR004156">
    <property type="entry name" value="OATP"/>
</dbReference>
<dbReference type="InterPro" id="IPR002350">
    <property type="entry name" value="Kazal_dom"/>
</dbReference>
<comment type="caution">
    <text evidence="11">The sequence shown here is derived from an EMBL/GenBank/DDBJ whole genome shotgun (WGS) entry which is preliminary data.</text>
</comment>
<dbReference type="CDD" id="cd17336">
    <property type="entry name" value="MFS_SLCO_OATP"/>
    <property type="match status" value="1"/>
</dbReference>
<dbReference type="EMBL" id="JACMRX010000004">
    <property type="protein sequence ID" value="KAF7990326.1"/>
    <property type="molecule type" value="Genomic_DNA"/>
</dbReference>
<evidence type="ECO:0000256" key="8">
    <source>
        <dbReference type="RuleBase" id="RU362056"/>
    </source>
</evidence>
<evidence type="ECO:0000256" key="9">
    <source>
        <dbReference type="SAM" id="Coils"/>
    </source>
</evidence>
<dbReference type="Gene3D" id="3.30.60.30">
    <property type="match status" value="1"/>
</dbReference>
<feature type="transmembrane region" description="Helical" evidence="8">
    <location>
        <begin position="398"/>
        <end position="419"/>
    </location>
</feature>
<dbReference type="PANTHER" id="PTHR11388">
    <property type="entry name" value="ORGANIC ANION TRANSPORTER"/>
    <property type="match status" value="1"/>
</dbReference>
<feature type="transmembrane region" description="Helical" evidence="8">
    <location>
        <begin position="439"/>
        <end position="463"/>
    </location>
</feature>
<feature type="transmembrane region" description="Helical" evidence="8">
    <location>
        <begin position="643"/>
        <end position="668"/>
    </location>
</feature>
<feature type="transmembrane region" description="Helical" evidence="8">
    <location>
        <begin position="475"/>
        <end position="494"/>
    </location>
</feature>
<gene>
    <name evidence="11" type="ORF">HCN44_000131</name>
</gene>
<organism evidence="11 12">
    <name type="scientific">Aphidius gifuensis</name>
    <name type="common">Parasitoid wasp</name>
    <dbReference type="NCBI Taxonomy" id="684658"/>
    <lineage>
        <taxon>Eukaryota</taxon>
        <taxon>Metazoa</taxon>
        <taxon>Ecdysozoa</taxon>
        <taxon>Arthropoda</taxon>
        <taxon>Hexapoda</taxon>
        <taxon>Insecta</taxon>
        <taxon>Pterygota</taxon>
        <taxon>Neoptera</taxon>
        <taxon>Endopterygota</taxon>
        <taxon>Hymenoptera</taxon>
        <taxon>Apocrita</taxon>
        <taxon>Ichneumonoidea</taxon>
        <taxon>Braconidae</taxon>
        <taxon>Aphidiinae</taxon>
        <taxon>Aphidius</taxon>
    </lineage>
</organism>
<proteinExistence type="inferred from homology"/>
<evidence type="ECO:0000259" key="10">
    <source>
        <dbReference type="PROSITE" id="PS51465"/>
    </source>
</evidence>
<dbReference type="AlphaFoldDB" id="A0A834XP49"/>
<feature type="transmembrane region" description="Helical" evidence="8">
    <location>
        <begin position="226"/>
        <end position="246"/>
    </location>
</feature>
<evidence type="ECO:0000313" key="11">
    <source>
        <dbReference type="EMBL" id="KAF7990326.1"/>
    </source>
</evidence>
<keyword evidence="7" id="KW-1015">Disulfide bond</keyword>
<keyword evidence="8" id="KW-0406">Ion transport</keyword>
<evidence type="ECO:0000256" key="4">
    <source>
        <dbReference type="ARBA" id="ARBA00022692"/>
    </source>
</evidence>
<evidence type="ECO:0000256" key="2">
    <source>
        <dbReference type="ARBA" id="ARBA00009657"/>
    </source>
</evidence>
<evidence type="ECO:0000256" key="6">
    <source>
        <dbReference type="ARBA" id="ARBA00023136"/>
    </source>
</evidence>
<dbReference type="NCBIfam" id="TIGR00805">
    <property type="entry name" value="oat"/>
    <property type="match status" value="1"/>
</dbReference>
<dbReference type="GO" id="GO:0006811">
    <property type="term" value="P:monoatomic ion transport"/>
    <property type="evidence" value="ECO:0007669"/>
    <property type="project" value="UniProtKB-KW"/>
</dbReference>
<sequence>MNNTSDDTCPDKNGTETKLLLDPTKNIIINQPKCLTSTSKIRNVDDVFKEIGLTSEVECGIWCFRGRNLQKFANKKAYVFLYGVLGCIFSASYAYFNGTITTLEKRFKIPSKTTGLITVGNDISQLLVSVVLSYYAGRGHRPRWIAVGIYTVVLFCCLTMLPHFLYGPGEDALLLTKEYGENIPNIINSTTLFTSIMYKERKFLCLSKENSTNHCEESSGNFAPQVLLFVAQFVSGIGGSLYYTLGVSYMDDNIQRSKTPALISFSYFLRMLGPAIGYGLASFALKFYISPSLTPTISTTDPRWLGAWWMGWIILAILLFLFASIIALFPKTLPRARARRILALERIKTLKNNIKNNEKNLIDNNNDADNVVDDDIDIDDDDHKPASWSDMMSTFKRLLTNCTLMCNNLATVFYFLGYMPYWIFMPKYIETQYKQSASVSSLITGTVGLIFSAFGILLSGMIISKYKPRARYLAGWNIIVGIVSVMGMISYAYLGCPENDIQVMNMHPDNELEKQLTCNDNCYCDYVTYNPVCSDDGRTFISACHAGCQNVTINQDGTKKYTDCNCVKSINNPFLNLQNNNNLLSSSNDRGGSAISGPCPVDCLNKFWIFLAVVCMLKFTGATGRASNFLVSVRCVEEKDKTVAMGFGLMIMSLFAFIPSPILFGFILDKTCLVWGKTCSGTGNCWLYNGKALRYLLNFTAASFVTIGTLFDMGVWYFVKDVKIFDEEIELKNKKNDNNEDD</sequence>
<dbReference type="PANTHER" id="PTHR11388:SF76">
    <property type="entry name" value="SOLUTE CARRIER ORGANIC ANION TRANSPORTER FAMILY MEMBER"/>
    <property type="match status" value="1"/>
</dbReference>
<dbReference type="Pfam" id="PF03137">
    <property type="entry name" value="OATP"/>
    <property type="match status" value="1"/>
</dbReference>
<keyword evidence="12" id="KW-1185">Reference proteome</keyword>
<dbReference type="Gene3D" id="1.20.1250.20">
    <property type="entry name" value="MFS general substrate transporter like domains"/>
    <property type="match status" value="1"/>
</dbReference>
<dbReference type="InterPro" id="IPR036259">
    <property type="entry name" value="MFS_trans_sf"/>
</dbReference>
<keyword evidence="5 8" id="KW-1133">Transmembrane helix</keyword>
<dbReference type="PROSITE" id="PS51465">
    <property type="entry name" value="KAZAL_2"/>
    <property type="match status" value="1"/>
</dbReference>
<feature type="coiled-coil region" evidence="9">
    <location>
        <begin position="340"/>
        <end position="367"/>
    </location>
</feature>
<feature type="transmembrane region" description="Helical" evidence="8">
    <location>
        <begin position="144"/>
        <end position="166"/>
    </location>
</feature>
<dbReference type="Pfam" id="PF07648">
    <property type="entry name" value="Kazal_2"/>
    <property type="match status" value="1"/>
</dbReference>
<dbReference type="GO" id="GO:0016323">
    <property type="term" value="C:basolateral plasma membrane"/>
    <property type="evidence" value="ECO:0007669"/>
    <property type="project" value="TreeGrafter"/>
</dbReference>
<keyword evidence="8" id="KW-0813">Transport</keyword>
<keyword evidence="3" id="KW-1003">Cell membrane</keyword>
<evidence type="ECO:0000256" key="5">
    <source>
        <dbReference type="ARBA" id="ARBA00022989"/>
    </source>
</evidence>
<evidence type="ECO:0000256" key="1">
    <source>
        <dbReference type="ARBA" id="ARBA00004651"/>
    </source>
</evidence>
<feature type="transmembrane region" description="Helical" evidence="8">
    <location>
        <begin position="77"/>
        <end position="96"/>
    </location>
</feature>
<feature type="domain" description="Kazal-like" evidence="10">
    <location>
        <begin position="512"/>
        <end position="568"/>
    </location>
</feature>
<reference evidence="11 12" key="1">
    <citation type="submission" date="2020-08" db="EMBL/GenBank/DDBJ databases">
        <title>Aphidius gifuensis genome sequencing and assembly.</title>
        <authorList>
            <person name="Du Z."/>
        </authorList>
    </citation>
    <scope>NUCLEOTIDE SEQUENCE [LARGE SCALE GENOMIC DNA]</scope>
    <source>
        <strain evidence="11">YNYX2018</strain>
        <tissue evidence="11">Adults</tissue>
    </source>
</reference>
<comment type="subcellular location">
    <subcellularLocation>
        <location evidence="1 8">Cell membrane</location>
        <topology evidence="1 8">Multi-pass membrane protein</topology>
    </subcellularLocation>
</comment>
<evidence type="ECO:0000256" key="3">
    <source>
        <dbReference type="ARBA" id="ARBA00022475"/>
    </source>
</evidence>
<protein>
    <recommendedName>
        <fullName evidence="8">Solute carrier organic anion transporter family member</fullName>
    </recommendedName>
</protein>
<evidence type="ECO:0000313" key="12">
    <source>
        <dbReference type="Proteomes" id="UP000639338"/>
    </source>
</evidence>
<dbReference type="Proteomes" id="UP000639338">
    <property type="component" value="Unassembled WGS sequence"/>
</dbReference>
<comment type="similarity">
    <text evidence="2 8">Belongs to the organo anion transporter (TC 2.A.60) family.</text>
</comment>
<name>A0A834XP49_APHGI</name>
<dbReference type="InterPro" id="IPR036058">
    <property type="entry name" value="Kazal_dom_sf"/>
</dbReference>
<dbReference type="GO" id="GO:0043252">
    <property type="term" value="P:sodium-independent organic anion transport"/>
    <property type="evidence" value="ECO:0007669"/>
    <property type="project" value="TreeGrafter"/>
</dbReference>
<feature type="transmembrane region" description="Helical" evidence="8">
    <location>
        <begin position="309"/>
        <end position="330"/>
    </location>
</feature>
<feature type="transmembrane region" description="Helical" evidence="8">
    <location>
        <begin position="696"/>
        <end position="719"/>
    </location>
</feature>
<dbReference type="OrthoDB" id="5062115at2759"/>
<feature type="transmembrane region" description="Helical" evidence="8">
    <location>
        <begin position="607"/>
        <end position="631"/>
    </location>
</feature>
<evidence type="ECO:0000256" key="7">
    <source>
        <dbReference type="ARBA" id="ARBA00023157"/>
    </source>
</evidence>
<feature type="transmembrane region" description="Helical" evidence="8">
    <location>
        <begin position="267"/>
        <end position="289"/>
    </location>
</feature>
<keyword evidence="6 8" id="KW-0472">Membrane</keyword>
<keyword evidence="9" id="KW-0175">Coiled coil</keyword>
<feature type="transmembrane region" description="Helical" evidence="8">
    <location>
        <begin position="116"/>
        <end position="137"/>
    </location>
</feature>
<dbReference type="SUPFAM" id="SSF103473">
    <property type="entry name" value="MFS general substrate transporter"/>
    <property type="match status" value="1"/>
</dbReference>
<dbReference type="SUPFAM" id="SSF100895">
    <property type="entry name" value="Kazal-type serine protease inhibitors"/>
    <property type="match status" value="1"/>
</dbReference>